<sequence>MSKKLRSDVSLLFELVVKKAVALGIDETIVLLWFPNLQLFHGLAQIWLTNSELHLQPCTINMPVSIQNMFRPPVDCSMCRDVYQVDRVSAISVADFKKRYAYTGHPVVITDSTSNWTALKHFNFPFFKSLYSDDSPTLESIRQGCQFFPYDTEFKSLGEVFNMNAERALLKDKSKPWYIGWSNCDSSVANALRKHYERPYFLPADAESSKTDWVFMGSPGYGAHLHIDHVVNPSWQAQISGHKHWTLEPPPECSLDCRGLEVTVEPGEIIVLDTNWWFHKTLIVGEEISITIGSEYD</sequence>
<evidence type="ECO:0000313" key="2">
    <source>
        <dbReference type="EnsemblMetazoa" id="SMAR013702-PA"/>
    </source>
</evidence>
<dbReference type="eggNOG" id="ENOG502QS9X">
    <property type="taxonomic scope" value="Eukaryota"/>
</dbReference>
<dbReference type="PANTHER" id="PTHR12480:SF19">
    <property type="entry name" value="CUPIN-LIKE DOMAIN-CONTAINING PROTEIN"/>
    <property type="match status" value="1"/>
</dbReference>
<dbReference type="HOGENOM" id="CLU_068137_2_0_1"/>
<dbReference type="InterPro" id="IPR041667">
    <property type="entry name" value="Cupin_8"/>
</dbReference>
<proteinExistence type="predicted"/>
<dbReference type="PANTHER" id="PTHR12480">
    <property type="entry name" value="ARGININE DEMETHYLASE AND LYSYL-HYDROXYLASE JMJD"/>
    <property type="match status" value="1"/>
</dbReference>
<dbReference type="Pfam" id="PF13621">
    <property type="entry name" value="Cupin_8"/>
    <property type="match status" value="1"/>
</dbReference>
<name>T1JIM1_STRMM</name>
<dbReference type="AlphaFoldDB" id="T1JIM1"/>
<evidence type="ECO:0000313" key="3">
    <source>
        <dbReference type="Proteomes" id="UP000014500"/>
    </source>
</evidence>
<feature type="domain" description="Cupin-like" evidence="1">
    <location>
        <begin position="95"/>
        <end position="252"/>
    </location>
</feature>
<evidence type="ECO:0000259" key="1">
    <source>
        <dbReference type="Pfam" id="PF13621"/>
    </source>
</evidence>
<dbReference type="SUPFAM" id="SSF51197">
    <property type="entry name" value="Clavaminate synthase-like"/>
    <property type="match status" value="1"/>
</dbReference>
<organism evidence="2 3">
    <name type="scientific">Strigamia maritima</name>
    <name type="common">European centipede</name>
    <name type="synonym">Geophilus maritimus</name>
    <dbReference type="NCBI Taxonomy" id="126957"/>
    <lineage>
        <taxon>Eukaryota</taxon>
        <taxon>Metazoa</taxon>
        <taxon>Ecdysozoa</taxon>
        <taxon>Arthropoda</taxon>
        <taxon>Myriapoda</taxon>
        <taxon>Chilopoda</taxon>
        <taxon>Pleurostigmophora</taxon>
        <taxon>Geophilomorpha</taxon>
        <taxon>Linotaeniidae</taxon>
        <taxon>Strigamia</taxon>
    </lineage>
</organism>
<dbReference type="STRING" id="126957.T1JIM1"/>
<dbReference type="PhylomeDB" id="T1JIM1"/>
<reference evidence="3" key="1">
    <citation type="submission" date="2011-05" db="EMBL/GenBank/DDBJ databases">
        <authorList>
            <person name="Richards S.R."/>
            <person name="Qu J."/>
            <person name="Jiang H."/>
            <person name="Jhangiani S.N."/>
            <person name="Agravi P."/>
            <person name="Goodspeed R."/>
            <person name="Gross S."/>
            <person name="Mandapat C."/>
            <person name="Jackson L."/>
            <person name="Mathew T."/>
            <person name="Pu L."/>
            <person name="Thornton R."/>
            <person name="Saada N."/>
            <person name="Wilczek-Boney K.B."/>
            <person name="Lee S."/>
            <person name="Kovar C."/>
            <person name="Wu Y."/>
            <person name="Scherer S.E."/>
            <person name="Worley K.C."/>
            <person name="Muzny D.M."/>
            <person name="Gibbs R."/>
        </authorList>
    </citation>
    <scope>NUCLEOTIDE SEQUENCE</scope>
    <source>
        <strain evidence="3">Brora</strain>
    </source>
</reference>
<dbReference type="EnsemblMetazoa" id="SMAR013702-RA">
    <property type="protein sequence ID" value="SMAR013702-PA"/>
    <property type="gene ID" value="SMAR013702"/>
</dbReference>
<reference evidence="2" key="2">
    <citation type="submission" date="2015-02" db="UniProtKB">
        <authorList>
            <consortium name="EnsemblMetazoa"/>
        </authorList>
    </citation>
    <scope>IDENTIFICATION</scope>
</reference>
<dbReference type="OMA" id="EPPRECH"/>
<dbReference type="Proteomes" id="UP000014500">
    <property type="component" value="Unassembled WGS sequence"/>
</dbReference>
<protein>
    <recommendedName>
        <fullName evidence="1">Cupin-like domain-containing protein</fullName>
    </recommendedName>
</protein>
<dbReference type="Gene3D" id="2.60.120.650">
    <property type="entry name" value="Cupin"/>
    <property type="match status" value="1"/>
</dbReference>
<accession>T1JIM1</accession>
<dbReference type="InterPro" id="IPR050910">
    <property type="entry name" value="JMJD6_ArgDemeth/LysHydrox"/>
</dbReference>
<dbReference type="EMBL" id="AFFK01014481">
    <property type="status" value="NOT_ANNOTATED_CDS"/>
    <property type="molecule type" value="Genomic_DNA"/>
</dbReference>
<dbReference type="GO" id="GO:0016706">
    <property type="term" value="F:2-oxoglutarate-dependent dioxygenase activity"/>
    <property type="evidence" value="ECO:0007669"/>
    <property type="project" value="TreeGrafter"/>
</dbReference>
<keyword evidence="3" id="KW-1185">Reference proteome</keyword>